<proteinExistence type="predicted"/>
<protein>
    <recommendedName>
        <fullName evidence="1">DED domain-containing protein</fullName>
    </recommendedName>
</protein>
<dbReference type="PROSITE" id="PS50168">
    <property type="entry name" value="DED"/>
    <property type="match status" value="1"/>
</dbReference>
<feature type="domain" description="DED" evidence="1">
    <location>
        <begin position="60"/>
        <end position="104"/>
    </location>
</feature>
<keyword evidence="3" id="KW-1185">Reference proteome</keyword>
<accession>A0ABR1SCC5</accession>
<evidence type="ECO:0000313" key="2">
    <source>
        <dbReference type="EMBL" id="KAK8029496.1"/>
    </source>
</evidence>
<sequence>MPVRYKTLKDAEPKELAWMIYLWGVTAGDPAKRVHVLVNAWQYMHVFISLVGTAKQLYCDDIRTVSHMFSYLEIQWASGPEKLSCYKDLLREMNRYELLHRIINAQDGQDQANVIFRTIEKYLGSSQAYDTLMATNAPVRKFILGGLKERERKKIIHYITTSQNECALEHSHDYVVTKGFMSRVPESSWTCASCTKSYEDGDALSLVYGS</sequence>
<reference evidence="2 3" key="1">
    <citation type="submission" date="2023-01" db="EMBL/GenBank/DDBJ databases">
        <title>Analysis of 21 Apiospora genomes using comparative genomics revels a genus with tremendous synthesis potential of carbohydrate active enzymes and secondary metabolites.</title>
        <authorList>
            <person name="Sorensen T."/>
        </authorList>
    </citation>
    <scope>NUCLEOTIDE SEQUENCE [LARGE SCALE GENOMIC DNA]</scope>
    <source>
        <strain evidence="2 3">CBS 33761</strain>
    </source>
</reference>
<organism evidence="2 3">
    <name type="scientific">Apiospora rasikravindrae</name>
    <dbReference type="NCBI Taxonomy" id="990691"/>
    <lineage>
        <taxon>Eukaryota</taxon>
        <taxon>Fungi</taxon>
        <taxon>Dikarya</taxon>
        <taxon>Ascomycota</taxon>
        <taxon>Pezizomycotina</taxon>
        <taxon>Sordariomycetes</taxon>
        <taxon>Xylariomycetidae</taxon>
        <taxon>Amphisphaeriales</taxon>
        <taxon>Apiosporaceae</taxon>
        <taxon>Apiospora</taxon>
    </lineage>
</organism>
<comment type="caution">
    <text evidence="2">The sequence shown here is derived from an EMBL/GenBank/DDBJ whole genome shotgun (WGS) entry which is preliminary data.</text>
</comment>
<gene>
    <name evidence="2" type="ORF">PG993_010787</name>
</gene>
<dbReference type="EMBL" id="JAQQWK010000010">
    <property type="protein sequence ID" value="KAK8029496.1"/>
    <property type="molecule type" value="Genomic_DNA"/>
</dbReference>
<dbReference type="InterPro" id="IPR001875">
    <property type="entry name" value="DED_dom"/>
</dbReference>
<evidence type="ECO:0000259" key="1">
    <source>
        <dbReference type="PROSITE" id="PS50168"/>
    </source>
</evidence>
<name>A0ABR1SCC5_9PEZI</name>
<evidence type="ECO:0000313" key="3">
    <source>
        <dbReference type="Proteomes" id="UP001444661"/>
    </source>
</evidence>
<dbReference type="Proteomes" id="UP001444661">
    <property type="component" value="Unassembled WGS sequence"/>
</dbReference>